<dbReference type="Pfam" id="PF00102">
    <property type="entry name" value="Y_phosphatase"/>
    <property type="match status" value="1"/>
</dbReference>
<dbReference type="PROSITE" id="PS50056">
    <property type="entry name" value="TYR_PHOSPHATASE_2"/>
    <property type="match status" value="1"/>
</dbReference>
<evidence type="ECO:0000256" key="1">
    <source>
        <dbReference type="ARBA" id="ARBA00013064"/>
    </source>
</evidence>
<dbReference type="SMART" id="SM00404">
    <property type="entry name" value="PTPc_motif"/>
    <property type="match status" value="1"/>
</dbReference>
<dbReference type="InterPro" id="IPR029021">
    <property type="entry name" value="Prot-tyrosine_phosphatase-like"/>
</dbReference>
<reference evidence="5" key="2">
    <citation type="submission" date="2025-09" db="UniProtKB">
        <authorList>
            <consortium name="Ensembl"/>
        </authorList>
    </citation>
    <scope>IDENTIFICATION</scope>
</reference>
<evidence type="ECO:0000259" key="4">
    <source>
        <dbReference type="PROSITE" id="PS50056"/>
    </source>
</evidence>
<dbReference type="InterPro" id="IPR003595">
    <property type="entry name" value="Tyr_Pase_cat"/>
</dbReference>
<evidence type="ECO:0000259" key="3">
    <source>
        <dbReference type="PROSITE" id="PS50055"/>
    </source>
</evidence>
<dbReference type="AlphaFoldDB" id="A0A3B5LWK8"/>
<dbReference type="PANTHER" id="PTHR19134:SF461">
    <property type="entry name" value="RECEPTOR-TYPE TYROSINE-PROTEIN PHOSPHATASE ZETA"/>
    <property type="match status" value="1"/>
</dbReference>
<feature type="domain" description="Tyrosine specific protein phosphatases" evidence="4">
    <location>
        <begin position="1"/>
        <end position="70"/>
    </location>
</feature>
<dbReference type="InterPro" id="IPR000387">
    <property type="entry name" value="Tyr_Pase_dom"/>
</dbReference>
<dbReference type="SUPFAM" id="SSF52799">
    <property type="entry name" value="(Phosphotyrosine protein) phosphatases II"/>
    <property type="match status" value="1"/>
</dbReference>
<sequence length="73" mass="8006">LLDVSSRANTDNMGPVVVHCSAGVGRTGTYIVLDSMLKQISHEGTIDIPGFLKHIRTQRNFLVQTEVRVQLAT</sequence>
<evidence type="ECO:0000256" key="2">
    <source>
        <dbReference type="ARBA" id="ARBA00022912"/>
    </source>
</evidence>
<dbReference type="InterPro" id="IPR016130">
    <property type="entry name" value="Tyr_Pase_AS"/>
</dbReference>
<dbReference type="Ensembl" id="ENSXCOT00000012370.1">
    <property type="protein sequence ID" value="ENSXCOP00000012224.1"/>
    <property type="gene ID" value="ENSXCOG00000009255.1"/>
</dbReference>
<reference evidence="5" key="1">
    <citation type="submission" date="2025-08" db="UniProtKB">
        <authorList>
            <consortium name="Ensembl"/>
        </authorList>
    </citation>
    <scope>IDENTIFICATION</scope>
</reference>
<dbReference type="PANTHER" id="PTHR19134">
    <property type="entry name" value="RECEPTOR-TYPE TYROSINE-PROTEIN PHOSPHATASE"/>
    <property type="match status" value="1"/>
</dbReference>
<evidence type="ECO:0000313" key="6">
    <source>
        <dbReference type="Proteomes" id="UP000261380"/>
    </source>
</evidence>
<keyword evidence="6" id="KW-1185">Reference proteome</keyword>
<dbReference type="InterPro" id="IPR050348">
    <property type="entry name" value="Protein-Tyr_Phosphatase"/>
</dbReference>
<name>A0A3B5LWK8_9TELE</name>
<dbReference type="STRING" id="32473.ENSXCOP00000012224"/>
<proteinExistence type="predicted"/>
<dbReference type="EC" id="3.1.3.48" evidence="1"/>
<dbReference type="PROSITE" id="PS50055">
    <property type="entry name" value="TYR_PHOSPHATASE_PTP"/>
    <property type="match status" value="1"/>
</dbReference>
<organism evidence="5 6">
    <name type="scientific">Xiphophorus couchianus</name>
    <name type="common">Monterrey platyfish</name>
    <dbReference type="NCBI Taxonomy" id="32473"/>
    <lineage>
        <taxon>Eukaryota</taxon>
        <taxon>Metazoa</taxon>
        <taxon>Chordata</taxon>
        <taxon>Craniata</taxon>
        <taxon>Vertebrata</taxon>
        <taxon>Euteleostomi</taxon>
        <taxon>Actinopterygii</taxon>
        <taxon>Neopterygii</taxon>
        <taxon>Teleostei</taxon>
        <taxon>Neoteleostei</taxon>
        <taxon>Acanthomorphata</taxon>
        <taxon>Ovalentaria</taxon>
        <taxon>Atherinomorphae</taxon>
        <taxon>Cyprinodontiformes</taxon>
        <taxon>Poeciliidae</taxon>
        <taxon>Poeciliinae</taxon>
        <taxon>Xiphophorus</taxon>
    </lineage>
</organism>
<dbReference type="GO" id="GO:0004725">
    <property type="term" value="F:protein tyrosine phosphatase activity"/>
    <property type="evidence" value="ECO:0007669"/>
    <property type="project" value="UniProtKB-EC"/>
</dbReference>
<dbReference type="Proteomes" id="UP000261380">
    <property type="component" value="Unplaced"/>
</dbReference>
<accession>A0A3B5LWK8</accession>
<dbReference type="PRINTS" id="PR00700">
    <property type="entry name" value="PRTYPHPHTASE"/>
</dbReference>
<dbReference type="GeneTree" id="ENSGT00940000155529"/>
<protein>
    <recommendedName>
        <fullName evidence="1">protein-tyrosine-phosphatase</fullName>
        <ecNumber evidence="1">3.1.3.48</ecNumber>
    </recommendedName>
</protein>
<keyword evidence="2" id="KW-0378">Hydrolase</keyword>
<dbReference type="InterPro" id="IPR000242">
    <property type="entry name" value="PTP_cat"/>
</dbReference>
<dbReference type="PROSITE" id="PS00383">
    <property type="entry name" value="TYR_PHOSPHATASE_1"/>
    <property type="match status" value="1"/>
</dbReference>
<evidence type="ECO:0000313" key="5">
    <source>
        <dbReference type="Ensembl" id="ENSXCOP00000012224.1"/>
    </source>
</evidence>
<feature type="domain" description="Tyrosine-protein phosphatase" evidence="3">
    <location>
        <begin position="1"/>
        <end position="73"/>
    </location>
</feature>
<dbReference type="Gene3D" id="3.90.190.10">
    <property type="entry name" value="Protein tyrosine phosphatase superfamily"/>
    <property type="match status" value="1"/>
</dbReference>
<keyword evidence="2" id="KW-0904">Protein phosphatase</keyword>